<name>A0ABS4ZUU9_9MYCO</name>
<dbReference type="RefSeq" id="WP_209916483.1">
    <property type="nucleotide sequence ID" value="NZ_JAGIOP010000002.1"/>
</dbReference>
<protein>
    <submittedName>
        <fullName evidence="2">Septal ring factor EnvC (AmiA/AmiB activator)</fullName>
    </submittedName>
</protein>
<reference evidence="2 3" key="1">
    <citation type="submission" date="2021-03" db="EMBL/GenBank/DDBJ databases">
        <title>Sequencing the genomes of 1000 actinobacteria strains.</title>
        <authorList>
            <person name="Klenk H.-P."/>
        </authorList>
    </citation>
    <scope>NUCLEOTIDE SEQUENCE [LARGE SCALE GENOMIC DNA]</scope>
    <source>
        <strain evidence="2 3">DSM 46713</strain>
    </source>
</reference>
<evidence type="ECO:0000256" key="1">
    <source>
        <dbReference type="SAM" id="SignalP"/>
    </source>
</evidence>
<accession>A0ABS4ZUU9</accession>
<proteinExistence type="predicted"/>
<evidence type="ECO:0000313" key="2">
    <source>
        <dbReference type="EMBL" id="MBP2452364.1"/>
    </source>
</evidence>
<keyword evidence="1" id="KW-0732">Signal</keyword>
<gene>
    <name evidence="2" type="ORF">JOF57_002277</name>
</gene>
<dbReference type="Proteomes" id="UP000694460">
    <property type="component" value="Unassembled WGS sequence"/>
</dbReference>
<keyword evidence="3" id="KW-1185">Reference proteome</keyword>
<organism evidence="2 3">
    <name type="scientific">Mycolicibacterium lutetiense</name>
    <dbReference type="NCBI Taxonomy" id="1641992"/>
    <lineage>
        <taxon>Bacteria</taxon>
        <taxon>Bacillati</taxon>
        <taxon>Actinomycetota</taxon>
        <taxon>Actinomycetes</taxon>
        <taxon>Mycobacteriales</taxon>
        <taxon>Mycobacteriaceae</taxon>
        <taxon>Mycolicibacterium</taxon>
    </lineage>
</organism>
<sequence>MRLVCRIASSCLIFAVTAASATLSNPLAHASHTGQVHTDNSPVSAVVELAEANQRLAEVGAQIQGQQEGVNKALLEVSQTRDAAAVARRDADISRQQLIEANSTIDTEQRRFDQLATWTYVSGPPKMLVLASSPDEAIAASADQALTSRYRTVLTQLQRARTEKTNNESAARAATQRAEQALTAAGQRQDAAVATLAQAQRQFRSQQGFDSPPARGGVFAAWCTGRPGELDRDALAPIPHGGIQWCHGTCISRVHVAAIEHMKGRS</sequence>
<comment type="caution">
    <text evidence="2">The sequence shown here is derived from an EMBL/GenBank/DDBJ whole genome shotgun (WGS) entry which is preliminary data.</text>
</comment>
<feature type="signal peptide" evidence="1">
    <location>
        <begin position="1"/>
        <end position="21"/>
    </location>
</feature>
<dbReference type="EMBL" id="JAGIOP010000002">
    <property type="protein sequence ID" value="MBP2452364.1"/>
    <property type="molecule type" value="Genomic_DNA"/>
</dbReference>
<evidence type="ECO:0000313" key="3">
    <source>
        <dbReference type="Proteomes" id="UP000694460"/>
    </source>
</evidence>
<feature type="chain" id="PRO_5045835889" evidence="1">
    <location>
        <begin position="22"/>
        <end position="266"/>
    </location>
</feature>